<proteinExistence type="inferred from homology"/>
<comment type="caution">
    <text evidence="6">The sequence shown here is derived from an EMBL/GenBank/DDBJ whole genome shotgun (WGS) entry which is preliminary data.</text>
</comment>
<dbReference type="SUPFAM" id="SSF51445">
    <property type="entry name" value="(Trans)glycosidases"/>
    <property type="match status" value="1"/>
</dbReference>
<dbReference type="PANTHER" id="PTHR10353">
    <property type="entry name" value="GLYCOSYL HYDROLASE"/>
    <property type="match status" value="1"/>
</dbReference>
<evidence type="ECO:0000256" key="2">
    <source>
        <dbReference type="ARBA" id="ARBA00022801"/>
    </source>
</evidence>
<organism evidence="6 7">
    <name type="scientific">Adiantum capillus-veneris</name>
    <name type="common">Maidenhair fern</name>
    <dbReference type="NCBI Taxonomy" id="13818"/>
    <lineage>
        <taxon>Eukaryota</taxon>
        <taxon>Viridiplantae</taxon>
        <taxon>Streptophyta</taxon>
        <taxon>Embryophyta</taxon>
        <taxon>Tracheophyta</taxon>
        <taxon>Polypodiopsida</taxon>
        <taxon>Polypodiidae</taxon>
        <taxon>Polypodiales</taxon>
        <taxon>Pteridineae</taxon>
        <taxon>Pteridaceae</taxon>
        <taxon>Vittarioideae</taxon>
        <taxon>Adiantum</taxon>
    </lineage>
</organism>
<dbReference type="Proteomes" id="UP000886520">
    <property type="component" value="Chromosome 24"/>
</dbReference>
<sequence>MEEYDTTSQMEQSGEASGLQGTTRAIEKQGSVLLPVKIKCRGECALTSAKDLTFCWHNEFTFHESSHAQLLGSDLLFRLRFGLLFQHFFGNCGEKQRNPRLTGFYKGHRLGRKDFPSGFQFGVATAAYQIEGAAFEGGRGLSIWDVFSHIQGNIVDGTTGDVACDHYHLYKDDISIMKKLGIDVYRFSISWSRIFPDGSGQLNLEGVSFYNSLIDCLLEAGIEPYVTLYHWDLPLWLENDVNVKGFLTKNIEKYFTIYAENCFKLFGDRVKSWVTINEVRTIAVEGYGDGSKAPGRCSISTSGIPKSRGDSSTEPYIVAHNALLAHAAAVQVYRKTFQAEQKGRIGIAVDGKWFEPYSDTSEDEAAAQRCIEFEIAWILDPLFGMDYPASMRKGAGDRLPKFSEEEHNILADSVDFIGYNYYTAYYAKHSEAYIEPAERWHLTDRLATTETSNSDGNLIGERFGPPDLGWIFNCPWALPKVLKWIEQRYGKQQIAKIPILITENGTMDMARNLPSDVACNDLKRIEYLKATLQHLAVCIKEHEYQVKGYFAWSLLDNFEWNSGLGCRFGLYYVDFENKQMRMACLPDCFDQPIMGIELSTVVATSRVVAGNLSCYHRIDMASFTSTSTSLDLICFPNATISSSSALAYPGLFFSRINRSE</sequence>
<dbReference type="EMBL" id="JABFUD020000024">
    <property type="protein sequence ID" value="KAI5060103.1"/>
    <property type="molecule type" value="Genomic_DNA"/>
</dbReference>
<keyword evidence="3" id="KW-0326">Glycosidase</keyword>
<evidence type="ECO:0008006" key="8">
    <source>
        <dbReference type="Google" id="ProtNLM"/>
    </source>
</evidence>
<evidence type="ECO:0000256" key="4">
    <source>
        <dbReference type="RuleBase" id="RU003690"/>
    </source>
</evidence>
<gene>
    <name evidence="6" type="ORF">GOP47_0024523</name>
</gene>
<dbReference type="PRINTS" id="PR00131">
    <property type="entry name" value="GLHYDRLASE1"/>
</dbReference>
<evidence type="ECO:0000313" key="7">
    <source>
        <dbReference type="Proteomes" id="UP000886520"/>
    </source>
</evidence>
<dbReference type="OrthoDB" id="65569at2759"/>
<dbReference type="FunFam" id="3.20.20.80:FF:000020">
    <property type="entry name" value="Beta-glucosidase 12"/>
    <property type="match status" value="1"/>
</dbReference>
<evidence type="ECO:0000256" key="1">
    <source>
        <dbReference type="ARBA" id="ARBA00010838"/>
    </source>
</evidence>
<evidence type="ECO:0000313" key="6">
    <source>
        <dbReference type="EMBL" id="KAI5060103.1"/>
    </source>
</evidence>
<dbReference type="InterPro" id="IPR017853">
    <property type="entry name" value="GH"/>
</dbReference>
<dbReference type="PROSITE" id="PS00653">
    <property type="entry name" value="GLYCOSYL_HYDROL_F1_2"/>
    <property type="match status" value="1"/>
</dbReference>
<dbReference type="Pfam" id="PF00232">
    <property type="entry name" value="Glyco_hydro_1"/>
    <property type="match status" value="1"/>
</dbReference>
<dbReference type="GO" id="GO:0008422">
    <property type="term" value="F:beta-glucosidase activity"/>
    <property type="evidence" value="ECO:0007669"/>
    <property type="project" value="TreeGrafter"/>
</dbReference>
<dbReference type="AlphaFoldDB" id="A0A9D4U2A1"/>
<keyword evidence="7" id="KW-1185">Reference proteome</keyword>
<evidence type="ECO:0000256" key="3">
    <source>
        <dbReference type="ARBA" id="ARBA00023295"/>
    </source>
</evidence>
<dbReference type="GO" id="GO:0005975">
    <property type="term" value="P:carbohydrate metabolic process"/>
    <property type="evidence" value="ECO:0007669"/>
    <property type="project" value="InterPro"/>
</dbReference>
<feature type="region of interest" description="Disordered" evidence="5">
    <location>
        <begin position="1"/>
        <end position="21"/>
    </location>
</feature>
<accession>A0A9D4U2A1</accession>
<dbReference type="Gene3D" id="3.20.20.80">
    <property type="entry name" value="Glycosidases"/>
    <property type="match status" value="1"/>
</dbReference>
<evidence type="ECO:0000256" key="5">
    <source>
        <dbReference type="SAM" id="MobiDB-lite"/>
    </source>
</evidence>
<comment type="similarity">
    <text evidence="1 4">Belongs to the glycosyl hydrolase 1 family.</text>
</comment>
<dbReference type="InterPro" id="IPR033132">
    <property type="entry name" value="GH_1_N_CS"/>
</dbReference>
<protein>
    <recommendedName>
        <fullName evidence="8">Beta-glucosidase</fullName>
    </recommendedName>
</protein>
<keyword evidence="2" id="KW-0378">Hydrolase</keyword>
<dbReference type="PANTHER" id="PTHR10353:SF36">
    <property type="entry name" value="LP05116P"/>
    <property type="match status" value="1"/>
</dbReference>
<reference evidence="6" key="1">
    <citation type="submission" date="2021-01" db="EMBL/GenBank/DDBJ databases">
        <title>Adiantum capillus-veneris genome.</title>
        <authorList>
            <person name="Fang Y."/>
            <person name="Liao Q."/>
        </authorList>
    </citation>
    <scope>NUCLEOTIDE SEQUENCE</scope>
    <source>
        <strain evidence="6">H3</strain>
        <tissue evidence="6">Leaf</tissue>
    </source>
</reference>
<dbReference type="InterPro" id="IPR001360">
    <property type="entry name" value="Glyco_hydro_1"/>
</dbReference>
<name>A0A9D4U2A1_ADICA</name>